<dbReference type="GO" id="GO:0005829">
    <property type="term" value="C:cytosol"/>
    <property type="evidence" value="ECO:0007669"/>
    <property type="project" value="TreeGrafter"/>
</dbReference>
<dbReference type="GO" id="GO:0004479">
    <property type="term" value="F:methionyl-tRNA formyltransferase activity"/>
    <property type="evidence" value="ECO:0007669"/>
    <property type="project" value="UniProtKB-EC"/>
</dbReference>
<evidence type="ECO:0000256" key="2">
    <source>
        <dbReference type="ARBA" id="ARBA00012261"/>
    </source>
</evidence>
<dbReference type="InterPro" id="IPR044135">
    <property type="entry name" value="Met-tRNA-FMT_C"/>
</dbReference>
<evidence type="ECO:0000259" key="5">
    <source>
        <dbReference type="Pfam" id="PF00551"/>
    </source>
</evidence>
<dbReference type="OrthoDB" id="9802815at2"/>
<dbReference type="EC" id="2.1.2.9" evidence="2"/>
<reference evidence="7 8" key="1">
    <citation type="submission" date="2009-02" db="EMBL/GenBank/DDBJ databases">
        <title>The Genome Sequence of Oxalobacter formigenes OXCC13.</title>
        <authorList>
            <consortium name="The Broad Institute Genome Sequencing Platform"/>
            <person name="Ward D."/>
            <person name="Young S.K."/>
            <person name="Kodira C.D."/>
            <person name="Zeng Q."/>
            <person name="Koehrsen M."/>
            <person name="Alvarado L."/>
            <person name="Berlin A."/>
            <person name="Borenstein D."/>
            <person name="Chen Z."/>
            <person name="Engels R."/>
            <person name="Freedman E."/>
            <person name="Gellesch M."/>
            <person name="Goldberg J."/>
            <person name="Griggs A."/>
            <person name="Gujja S."/>
            <person name="Heiman D."/>
            <person name="Hepburn T."/>
            <person name="Howarth C."/>
            <person name="Jen D."/>
            <person name="Larson L."/>
            <person name="Lewis B."/>
            <person name="Mehta T."/>
            <person name="Park D."/>
            <person name="Pearson M."/>
            <person name="Roberts A."/>
            <person name="Saif S."/>
            <person name="Shea T."/>
            <person name="Shenoy N."/>
            <person name="Sisk P."/>
            <person name="Stolte C."/>
            <person name="Sykes S."/>
            <person name="Walk T."/>
            <person name="White J."/>
            <person name="Yandava C."/>
            <person name="Allison M.J."/>
            <person name="Lander E."/>
            <person name="Nusbaum C."/>
            <person name="Galagan J."/>
            <person name="Birren B."/>
        </authorList>
    </citation>
    <scope>NUCLEOTIDE SEQUENCE [LARGE SCALE GENOMIC DNA]</scope>
    <source>
        <strain evidence="7 8">OXCC13</strain>
    </source>
</reference>
<dbReference type="CDD" id="cd08646">
    <property type="entry name" value="FMT_core_Met-tRNA-FMT_N"/>
    <property type="match status" value="1"/>
</dbReference>
<dbReference type="CDD" id="cd08704">
    <property type="entry name" value="Met_tRNA_FMT_C"/>
    <property type="match status" value="1"/>
</dbReference>
<comment type="similarity">
    <text evidence="1">Belongs to the Fmt family.</text>
</comment>
<keyword evidence="3 7" id="KW-0808">Transferase</keyword>
<dbReference type="SUPFAM" id="SSF50486">
    <property type="entry name" value="FMT C-terminal domain-like"/>
    <property type="match status" value="1"/>
</dbReference>
<evidence type="ECO:0000256" key="1">
    <source>
        <dbReference type="ARBA" id="ARBA00010699"/>
    </source>
</evidence>
<evidence type="ECO:0000256" key="4">
    <source>
        <dbReference type="ARBA" id="ARBA00022917"/>
    </source>
</evidence>
<gene>
    <name evidence="7" type="ORF">OFBG_01729</name>
</gene>
<evidence type="ECO:0000313" key="7">
    <source>
        <dbReference type="EMBL" id="EEO30701.1"/>
    </source>
</evidence>
<proteinExistence type="inferred from homology"/>
<dbReference type="InterPro" id="IPR041711">
    <property type="entry name" value="Met-tRNA-FMT_N"/>
</dbReference>
<evidence type="ECO:0000256" key="3">
    <source>
        <dbReference type="ARBA" id="ARBA00022679"/>
    </source>
</evidence>
<evidence type="ECO:0000259" key="6">
    <source>
        <dbReference type="Pfam" id="PF02911"/>
    </source>
</evidence>
<dbReference type="PANTHER" id="PTHR11138">
    <property type="entry name" value="METHIONYL-TRNA FORMYLTRANSFERASE"/>
    <property type="match status" value="1"/>
</dbReference>
<dbReference type="RefSeq" id="WP_005882088.1">
    <property type="nucleotide sequence ID" value="NZ_CP019430.1"/>
</dbReference>
<dbReference type="Pfam" id="PF02911">
    <property type="entry name" value="Formyl_trans_C"/>
    <property type="match status" value="1"/>
</dbReference>
<sequence length="310" mass="34198">MRIVIVGQRRFGKAVFEAFQSRGHEIVGVFVAPDKKGAEPDTLKLYAMDKGIPLFQFSDLGSPEALSAIADLKSDMAVMAYVLQFVPEEFTKIPKYGTIQFHPSLLPKYRGPSAINWAIVCGEKETGITVFRPTDGMDEGPILLQKRVSIDPDETLGALYHRRLFPLGIDALLETADRIASGDYEEKEQDNTVASYEGWFRTIDARINWNNHVNQVYNLIRGCNPKPGAWSTVNGLKFIVLDARKHLHAAADSVRGRPGSIVEVDEKSVFVGGQGGEIRIFQIQLESGEKIPAPDFARQNGLQAGSPLGN</sequence>
<dbReference type="Pfam" id="PF00551">
    <property type="entry name" value="Formyl_trans_N"/>
    <property type="match status" value="1"/>
</dbReference>
<organism evidence="7 8">
    <name type="scientific">Oxalobacter formigenes OXCC13</name>
    <dbReference type="NCBI Taxonomy" id="556269"/>
    <lineage>
        <taxon>Bacteria</taxon>
        <taxon>Pseudomonadati</taxon>
        <taxon>Pseudomonadota</taxon>
        <taxon>Betaproteobacteria</taxon>
        <taxon>Burkholderiales</taxon>
        <taxon>Oxalobacteraceae</taxon>
        <taxon>Oxalobacter</taxon>
    </lineage>
</organism>
<dbReference type="PANTHER" id="PTHR11138:SF5">
    <property type="entry name" value="METHIONYL-TRNA FORMYLTRANSFERASE, MITOCHONDRIAL"/>
    <property type="match status" value="1"/>
</dbReference>
<accession>C3XBX5</accession>
<dbReference type="STRING" id="847.BRW83_0364"/>
<feature type="domain" description="Formyl transferase N-terminal" evidence="5">
    <location>
        <begin position="1"/>
        <end position="162"/>
    </location>
</feature>
<keyword evidence="8" id="KW-1185">Reference proteome</keyword>
<dbReference type="InterPro" id="IPR002376">
    <property type="entry name" value="Formyl_transf_N"/>
</dbReference>
<dbReference type="InterPro" id="IPR005793">
    <property type="entry name" value="Formyl_trans_C"/>
</dbReference>
<dbReference type="eggNOG" id="COG0223">
    <property type="taxonomic scope" value="Bacteria"/>
</dbReference>
<dbReference type="GeneID" id="77134272"/>
<evidence type="ECO:0000313" key="8">
    <source>
        <dbReference type="Proteomes" id="UP000005089"/>
    </source>
</evidence>
<dbReference type="EMBL" id="GG658170">
    <property type="protein sequence ID" value="EEO30701.1"/>
    <property type="molecule type" value="Genomic_DNA"/>
</dbReference>
<dbReference type="Proteomes" id="UP000005089">
    <property type="component" value="Unassembled WGS sequence"/>
</dbReference>
<protein>
    <recommendedName>
        <fullName evidence="2">methionyl-tRNA formyltransferase</fullName>
        <ecNumber evidence="2">2.1.2.9</ecNumber>
    </recommendedName>
</protein>
<dbReference type="InterPro" id="IPR011034">
    <property type="entry name" value="Formyl_transferase-like_C_sf"/>
</dbReference>
<keyword evidence="4" id="KW-0648">Protein biosynthesis</keyword>
<dbReference type="InterPro" id="IPR036477">
    <property type="entry name" value="Formyl_transf_N_sf"/>
</dbReference>
<dbReference type="HOGENOM" id="CLU_033347_1_1_4"/>
<dbReference type="AlphaFoldDB" id="C3XBX5"/>
<feature type="domain" description="Formyl transferase C-terminal" evidence="6">
    <location>
        <begin position="204"/>
        <end position="299"/>
    </location>
</feature>
<name>C3XBX5_OXAFO</name>
<dbReference type="SUPFAM" id="SSF53328">
    <property type="entry name" value="Formyltransferase"/>
    <property type="match status" value="1"/>
</dbReference>
<dbReference type="Gene3D" id="3.40.50.12230">
    <property type="match status" value="1"/>
</dbReference>